<dbReference type="Pfam" id="PF05402">
    <property type="entry name" value="PqqD"/>
    <property type="match status" value="1"/>
</dbReference>
<reference evidence="1" key="1">
    <citation type="submission" date="2015-10" db="EMBL/GenBank/DDBJ databases">
        <authorList>
            <person name="Gilbert D.G."/>
        </authorList>
    </citation>
    <scope>NUCLEOTIDE SEQUENCE</scope>
</reference>
<dbReference type="InterPro" id="IPR041881">
    <property type="entry name" value="PqqD_sf"/>
</dbReference>
<accession>A0A160TGU8</accession>
<dbReference type="InterPro" id="IPR008792">
    <property type="entry name" value="PQQD"/>
</dbReference>
<gene>
    <name evidence="1" type="ORF">MGWOODY_Smn91</name>
</gene>
<proteinExistence type="predicted"/>
<evidence type="ECO:0008006" key="2">
    <source>
        <dbReference type="Google" id="ProtNLM"/>
    </source>
</evidence>
<organism evidence="1">
    <name type="scientific">hydrothermal vent metagenome</name>
    <dbReference type="NCBI Taxonomy" id="652676"/>
    <lineage>
        <taxon>unclassified sequences</taxon>
        <taxon>metagenomes</taxon>
        <taxon>ecological metagenomes</taxon>
    </lineage>
</organism>
<name>A0A160TGU8_9ZZZZ</name>
<evidence type="ECO:0000313" key="1">
    <source>
        <dbReference type="EMBL" id="CUS43461.1"/>
    </source>
</evidence>
<protein>
    <recommendedName>
        <fullName evidence="2">PqqD family protein</fullName>
    </recommendedName>
</protein>
<dbReference type="EMBL" id="CZQE01000054">
    <property type="protein sequence ID" value="CUS43461.1"/>
    <property type="molecule type" value="Genomic_DNA"/>
</dbReference>
<dbReference type="AlphaFoldDB" id="A0A160TGU8"/>
<sequence length="92" mass="10126">METRQVIFRKNIGQFLETEIDGEAVLMKVETGRFNALKETGMAIWQAIDGHRDPAAIAASLAERYDIAPDICAADIDAFLRELEQAGFVVAA</sequence>
<dbReference type="Gene3D" id="1.10.10.1150">
    <property type="entry name" value="Coenzyme PQQ synthesis protein D (PqqD)"/>
    <property type="match status" value="1"/>
</dbReference>